<protein>
    <submittedName>
        <fullName evidence="1">Unannotated protein</fullName>
    </submittedName>
</protein>
<name>A0A6J7N8J7_9ZZZZ</name>
<evidence type="ECO:0000313" key="1">
    <source>
        <dbReference type="EMBL" id="CAB4989517.1"/>
    </source>
</evidence>
<dbReference type="EMBL" id="CAFBOM010000146">
    <property type="protein sequence ID" value="CAB4989517.1"/>
    <property type="molecule type" value="Genomic_DNA"/>
</dbReference>
<gene>
    <name evidence="1" type="ORF">UFOPK3957_00934</name>
</gene>
<accession>A0A6J7N8J7</accession>
<sequence length="224" mass="22470">MFATVSGMDTRTRTCIRAIALLAAVTFPVAACSSGDSTPQVGQSSAAAASPTAPAIDPVAAWADGVCGAAFGVRDNVQAISEDLAFNPMEAATAGDQIRGNLEARSDEISLAVEELGTQIGKVPVDVPEALALATTFETQYSALQRSIDEARTSLDATIASGDVITFGINAAASIGAIRTAAEASGTLASALSDATKGKQDAASEAFAASAVCEALMNGSPRPS</sequence>
<dbReference type="AlphaFoldDB" id="A0A6J7N8J7"/>
<organism evidence="1">
    <name type="scientific">freshwater metagenome</name>
    <dbReference type="NCBI Taxonomy" id="449393"/>
    <lineage>
        <taxon>unclassified sequences</taxon>
        <taxon>metagenomes</taxon>
        <taxon>ecological metagenomes</taxon>
    </lineage>
</organism>
<reference evidence="1" key="1">
    <citation type="submission" date="2020-05" db="EMBL/GenBank/DDBJ databases">
        <authorList>
            <person name="Chiriac C."/>
            <person name="Salcher M."/>
            <person name="Ghai R."/>
            <person name="Kavagutti S V."/>
        </authorList>
    </citation>
    <scope>NUCLEOTIDE SEQUENCE</scope>
</reference>
<proteinExistence type="predicted"/>